<dbReference type="AlphaFoldDB" id="A0A9D4KI32"/>
<keyword evidence="1" id="KW-0378">Hydrolase</keyword>
<name>A0A9D4KI32_DREPO</name>
<evidence type="ECO:0000313" key="4">
    <source>
        <dbReference type="Proteomes" id="UP000828390"/>
    </source>
</evidence>
<evidence type="ECO:0000256" key="1">
    <source>
        <dbReference type="ARBA" id="ARBA00022801"/>
    </source>
</evidence>
<comment type="caution">
    <text evidence="3">The sequence shown here is derived from an EMBL/GenBank/DDBJ whole genome shotgun (WGS) entry which is preliminary data.</text>
</comment>
<protein>
    <recommendedName>
        <fullName evidence="2">Peptidase A2 domain-containing protein</fullName>
    </recommendedName>
</protein>
<organism evidence="3 4">
    <name type="scientific">Dreissena polymorpha</name>
    <name type="common">Zebra mussel</name>
    <name type="synonym">Mytilus polymorpha</name>
    <dbReference type="NCBI Taxonomy" id="45954"/>
    <lineage>
        <taxon>Eukaryota</taxon>
        <taxon>Metazoa</taxon>
        <taxon>Spiralia</taxon>
        <taxon>Lophotrochozoa</taxon>
        <taxon>Mollusca</taxon>
        <taxon>Bivalvia</taxon>
        <taxon>Autobranchia</taxon>
        <taxon>Heteroconchia</taxon>
        <taxon>Euheterodonta</taxon>
        <taxon>Imparidentia</taxon>
        <taxon>Neoheterodontei</taxon>
        <taxon>Myida</taxon>
        <taxon>Dreissenoidea</taxon>
        <taxon>Dreissenidae</taxon>
        <taxon>Dreissena</taxon>
    </lineage>
</organism>
<reference evidence="3" key="2">
    <citation type="submission" date="2020-11" db="EMBL/GenBank/DDBJ databases">
        <authorList>
            <person name="McCartney M.A."/>
            <person name="Auch B."/>
            <person name="Kono T."/>
            <person name="Mallez S."/>
            <person name="Becker A."/>
            <person name="Gohl D.M."/>
            <person name="Silverstein K.A.T."/>
            <person name="Koren S."/>
            <person name="Bechman K.B."/>
            <person name="Herman A."/>
            <person name="Abrahante J.E."/>
            <person name="Garbe J."/>
        </authorList>
    </citation>
    <scope>NUCLEOTIDE SEQUENCE</scope>
    <source>
        <strain evidence="3">Duluth1</strain>
        <tissue evidence="3">Whole animal</tissue>
    </source>
</reference>
<dbReference type="GO" id="GO:0006508">
    <property type="term" value="P:proteolysis"/>
    <property type="evidence" value="ECO:0007669"/>
    <property type="project" value="InterPro"/>
</dbReference>
<dbReference type="GO" id="GO:0004190">
    <property type="term" value="F:aspartic-type endopeptidase activity"/>
    <property type="evidence" value="ECO:0007669"/>
    <property type="project" value="InterPro"/>
</dbReference>
<evidence type="ECO:0000259" key="2">
    <source>
        <dbReference type="PROSITE" id="PS50175"/>
    </source>
</evidence>
<feature type="domain" description="Peptidase A2" evidence="2">
    <location>
        <begin position="3"/>
        <end position="82"/>
    </location>
</feature>
<keyword evidence="4" id="KW-1185">Reference proteome</keyword>
<dbReference type="InterPro" id="IPR021109">
    <property type="entry name" value="Peptidase_aspartic_dom_sf"/>
</dbReference>
<accession>A0A9D4KI32</accession>
<dbReference type="InterPro" id="IPR001995">
    <property type="entry name" value="Peptidase_A2_cat"/>
</dbReference>
<sequence length="111" mass="11773">MPVIFTTDTGASRTIISTKVYQRIPEGRKPALSGSTSLRGASGVPIKEIDKGLFELRLGEMLVQREAIVAEIDDVVLLGYDVLAKGAAGPADILLSRGVILLDGHEIPCIS</sequence>
<dbReference type="Pfam" id="PF13975">
    <property type="entry name" value="gag-asp_proteas"/>
    <property type="match status" value="1"/>
</dbReference>
<proteinExistence type="predicted"/>
<dbReference type="Gene3D" id="2.40.70.10">
    <property type="entry name" value="Acid Proteases"/>
    <property type="match status" value="1"/>
</dbReference>
<dbReference type="PROSITE" id="PS50175">
    <property type="entry name" value="ASP_PROT_RETROV"/>
    <property type="match status" value="1"/>
</dbReference>
<gene>
    <name evidence="3" type="ORF">DPMN_113770</name>
</gene>
<dbReference type="EMBL" id="JAIWYP010000004">
    <property type="protein sequence ID" value="KAH3840323.1"/>
    <property type="molecule type" value="Genomic_DNA"/>
</dbReference>
<dbReference type="Proteomes" id="UP000828390">
    <property type="component" value="Unassembled WGS sequence"/>
</dbReference>
<dbReference type="SUPFAM" id="SSF50630">
    <property type="entry name" value="Acid proteases"/>
    <property type="match status" value="1"/>
</dbReference>
<reference evidence="3" key="1">
    <citation type="journal article" date="2019" name="bioRxiv">
        <title>The Genome of the Zebra Mussel, Dreissena polymorpha: A Resource for Invasive Species Research.</title>
        <authorList>
            <person name="McCartney M.A."/>
            <person name="Auch B."/>
            <person name="Kono T."/>
            <person name="Mallez S."/>
            <person name="Zhang Y."/>
            <person name="Obille A."/>
            <person name="Becker A."/>
            <person name="Abrahante J.E."/>
            <person name="Garbe J."/>
            <person name="Badalamenti J.P."/>
            <person name="Herman A."/>
            <person name="Mangelson H."/>
            <person name="Liachko I."/>
            <person name="Sullivan S."/>
            <person name="Sone E.D."/>
            <person name="Koren S."/>
            <person name="Silverstein K.A.T."/>
            <person name="Beckman K.B."/>
            <person name="Gohl D.M."/>
        </authorList>
    </citation>
    <scope>NUCLEOTIDE SEQUENCE</scope>
    <source>
        <strain evidence="3">Duluth1</strain>
        <tissue evidence="3">Whole animal</tissue>
    </source>
</reference>
<evidence type="ECO:0000313" key="3">
    <source>
        <dbReference type="EMBL" id="KAH3840323.1"/>
    </source>
</evidence>